<dbReference type="Proteomes" id="UP000625079">
    <property type="component" value="Unassembled WGS sequence"/>
</dbReference>
<accession>A0AA88BBG8</accession>
<sequence>MPEGGNVATGEYVGIRGTQLLVSYYTNVDLQAGANRKGYLRFNTNGNDGDTAVNSISIAENSAL</sequence>
<evidence type="ECO:0000313" key="2">
    <source>
        <dbReference type="Proteomes" id="UP000625079"/>
    </source>
</evidence>
<evidence type="ECO:0000313" key="1">
    <source>
        <dbReference type="EMBL" id="GGI31309.1"/>
    </source>
</evidence>
<organism evidence="1 2">
    <name type="scientific">Bradyrhizobium guangdongense</name>
    <dbReference type="NCBI Taxonomy" id="1325090"/>
    <lineage>
        <taxon>Bacteria</taxon>
        <taxon>Pseudomonadati</taxon>
        <taxon>Pseudomonadota</taxon>
        <taxon>Alphaproteobacteria</taxon>
        <taxon>Hyphomicrobiales</taxon>
        <taxon>Nitrobacteraceae</taxon>
        <taxon>Bradyrhizobium</taxon>
    </lineage>
</organism>
<protein>
    <submittedName>
        <fullName evidence="1">Uncharacterized protein</fullName>
    </submittedName>
</protein>
<reference evidence="1" key="2">
    <citation type="submission" date="2022-12" db="EMBL/GenBank/DDBJ databases">
        <authorList>
            <person name="Sun Q."/>
            <person name="Zhou Y."/>
        </authorList>
    </citation>
    <scope>NUCLEOTIDE SEQUENCE</scope>
    <source>
        <strain evidence="1">CGMCC 1.15034</strain>
    </source>
</reference>
<comment type="caution">
    <text evidence="1">The sequence shown here is derived from an EMBL/GenBank/DDBJ whole genome shotgun (WGS) entry which is preliminary data.</text>
</comment>
<reference evidence="1" key="1">
    <citation type="journal article" date="2014" name="Int. J. Syst. Evol. Microbiol.">
        <title>Complete genome sequence of Corynebacterium casei LMG S-19264T (=DSM 44701T), isolated from a smear-ripened cheese.</title>
        <authorList>
            <consortium name="US DOE Joint Genome Institute (JGI-PGF)"/>
            <person name="Walter F."/>
            <person name="Albersmeier A."/>
            <person name="Kalinowski J."/>
            <person name="Ruckert C."/>
        </authorList>
    </citation>
    <scope>NUCLEOTIDE SEQUENCE</scope>
    <source>
        <strain evidence="1">CGMCC 1.15034</strain>
    </source>
</reference>
<dbReference type="EMBL" id="BMHC01000020">
    <property type="protein sequence ID" value="GGI31309.1"/>
    <property type="molecule type" value="Genomic_DNA"/>
</dbReference>
<proteinExistence type="predicted"/>
<gene>
    <name evidence="1" type="ORF">GCM10010987_63780</name>
</gene>
<name>A0AA88BBG8_9BRAD</name>
<dbReference type="AlphaFoldDB" id="A0AA88BBG8"/>